<accession>A0ACB9Q600</accession>
<sequence>MYSSSTRVRFPQGFEAPNLSILFGSFRINNNENTDRISELPDDLLCHILSYLPTRDVIRTSILSNRWRSVWTLVPVLNFDYAEIPNERFIECVNSTLIQRDRQPIKKLSLKFSYTCYNLALVEACGKAALHCKVEHFELLSFRRMPPRVLTCRTIVVLILREIYLPIPVSNSSIYLPMLKTLCLERVGFGYTNSNDIIKLLRGCPILEQLKLIRLMISPLEVTSHVHLPMLKSLHLDDDFLKLFDGFPVLEQLKLITSFHRVEITSLVHHLPMLKTLHLSGVYLGASHVFAKLLSSCLALEQLKLELLDLNSLKFTSHAHLPKLKTLHLKGVQFRASDGIIKLFCGCPVLEQLVMRIIRVDPNSACLPTHNPEWKISLPNLVEAETSIKFIASHHNLFKALYNVQQLSLIMKNGIMAYEMQSLGNNIPMFHNLTHLKLEFDYLKYWWDVMAMMLHSSPKPKSLVIEKPFCGYRPPEYGGKPPQHVPECVAVHLEERKGSMWQHNFPAFPSLLCPWDVLAKMLESSPKLKSLVIHKLIWYCSPPALGSNPPQYVPKMS</sequence>
<proteinExistence type="predicted"/>
<organism evidence="1 2">
    <name type="scientific">Bauhinia variegata</name>
    <name type="common">Purple orchid tree</name>
    <name type="synonym">Phanera variegata</name>
    <dbReference type="NCBI Taxonomy" id="167791"/>
    <lineage>
        <taxon>Eukaryota</taxon>
        <taxon>Viridiplantae</taxon>
        <taxon>Streptophyta</taxon>
        <taxon>Embryophyta</taxon>
        <taxon>Tracheophyta</taxon>
        <taxon>Spermatophyta</taxon>
        <taxon>Magnoliopsida</taxon>
        <taxon>eudicotyledons</taxon>
        <taxon>Gunneridae</taxon>
        <taxon>Pentapetalae</taxon>
        <taxon>rosids</taxon>
        <taxon>fabids</taxon>
        <taxon>Fabales</taxon>
        <taxon>Fabaceae</taxon>
        <taxon>Cercidoideae</taxon>
        <taxon>Cercideae</taxon>
        <taxon>Bauhiniinae</taxon>
        <taxon>Bauhinia</taxon>
    </lineage>
</organism>
<dbReference type="EMBL" id="CM039426">
    <property type="protein sequence ID" value="KAI4356395.1"/>
    <property type="molecule type" value="Genomic_DNA"/>
</dbReference>
<evidence type="ECO:0000313" key="2">
    <source>
        <dbReference type="Proteomes" id="UP000828941"/>
    </source>
</evidence>
<reference evidence="1 2" key="1">
    <citation type="journal article" date="2022" name="DNA Res.">
        <title>Chromosomal-level genome assembly of the orchid tree Bauhinia variegata (Leguminosae; Cercidoideae) supports the allotetraploid origin hypothesis of Bauhinia.</title>
        <authorList>
            <person name="Zhong Y."/>
            <person name="Chen Y."/>
            <person name="Zheng D."/>
            <person name="Pang J."/>
            <person name="Liu Y."/>
            <person name="Luo S."/>
            <person name="Meng S."/>
            <person name="Qian L."/>
            <person name="Wei D."/>
            <person name="Dai S."/>
            <person name="Zhou R."/>
        </authorList>
    </citation>
    <scope>NUCLEOTIDE SEQUENCE [LARGE SCALE GENOMIC DNA]</scope>
    <source>
        <strain evidence="1">BV-YZ2020</strain>
    </source>
</reference>
<evidence type="ECO:0000313" key="1">
    <source>
        <dbReference type="EMBL" id="KAI4356395.1"/>
    </source>
</evidence>
<comment type="caution">
    <text evidence="1">The sequence shown here is derived from an EMBL/GenBank/DDBJ whole genome shotgun (WGS) entry which is preliminary data.</text>
</comment>
<dbReference type="Proteomes" id="UP000828941">
    <property type="component" value="Chromosome 1"/>
</dbReference>
<keyword evidence="2" id="KW-1185">Reference proteome</keyword>
<gene>
    <name evidence="1" type="ORF">L6164_000422</name>
</gene>
<name>A0ACB9Q600_BAUVA</name>
<protein>
    <submittedName>
        <fullName evidence="1">Uncharacterized protein</fullName>
    </submittedName>
</protein>